<dbReference type="PANTHER" id="PTHR32251:SF23">
    <property type="entry name" value="3-OXO-5-ALPHA-STEROID 4-DEHYDROGENASE (DUF1295)"/>
    <property type="match status" value="1"/>
</dbReference>
<feature type="transmembrane region" description="Helical" evidence="1">
    <location>
        <begin position="298"/>
        <end position="319"/>
    </location>
</feature>
<dbReference type="EMBL" id="JAEPRB010000336">
    <property type="protein sequence ID" value="KAG2217019.1"/>
    <property type="molecule type" value="Genomic_DNA"/>
</dbReference>
<dbReference type="InterPro" id="IPR010721">
    <property type="entry name" value="UstE-like"/>
</dbReference>
<dbReference type="Proteomes" id="UP000646827">
    <property type="component" value="Unassembled WGS sequence"/>
</dbReference>
<dbReference type="AlphaFoldDB" id="A0A8H7RSM3"/>
<accession>A0A8H7RSM3</accession>
<feature type="transmembrane region" description="Helical" evidence="1">
    <location>
        <begin position="108"/>
        <end position="130"/>
    </location>
</feature>
<feature type="transmembrane region" description="Helical" evidence="1">
    <location>
        <begin position="151"/>
        <end position="181"/>
    </location>
</feature>
<dbReference type="OrthoDB" id="201504at2759"/>
<dbReference type="Gene3D" id="1.20.120.1630">
    <property type="match status" value="1"/>
</dbReference>
<organism evidence="2 3">
    <name type="scientific">Circinella minor</name>
    <dbReference type="NCBI Taxonomy" id="1195481"/>
    <lineage>
        <taxon>Eukaryota</taxon>
        <taxon>Fungi</taxon>
        <taxon>Fungi incertae sedis</taxon>
        <taxon>Mucoromycota</taxon>
        <taxon>Mucoromycotina</taxon>
        <taxon>Mucoromycetes</taxon>
        <taxon>Mucorales</taxon>
        <taxon>Lichtheimiaceae</taxon>
        <taxon>Circinella</taxon>
    </lineage>
</organism>
<protein>
    <recommendedName>
        <fullName evidence="4">Steroid 5-alpha reductase C-terminal domain-containing protein</fullName>
    </recommendedName>
</protein>
<keyword evidence="3" id="KW-1185">Reference proteome</keyword>
<keyword evidence="1" id="KW-0472">Membrane</keyword>
<gene>
    <name evidence="2" type="ORF">INT45_011570</name>
</gene>
<name>A0A8H7RSM3_9FUNG</name>
<evidence type="ECO:0000313" key="2">
    <source>
        <dbReference type="EMBL" id="KAG2217019.1"/>
    </source>
</evidence>
<comment type="caution">
    <text evidence="2">The sequence shown here is derived from an EMBL/GenBank/DDBJ whole genome shotgun (WGS) entry which is preliminary data.</text>
</comment>
<evidence type="ECO:0000313" key="3">
    <source>
        <dbReference type="Proteomes" id="UP000646827"/>
    </source>
</evidence>
<dbReference type="Pfam" id="PF06966">
    <property type="entry name" value="DUF1295"/>
    <property type="match status" value="1"/>
</dbReference>
<feature type="transmembrane region" description="Helical" evidence="1">
    <location>
        <begin position="265"/>
        <end position="286"/>
    </location>
</feature>
<sequence length="354" mass="42002">MSATLFSWESVKNDFLLNINHLFKKLENYSLEQLQVDLQNPRVLLEYYKNTDALVIATVVMITLVVIHCVMGELTRNYSQVDRAWSLLPPTYAWHFVIHDYLNRSTIHPRLLLAAVIISIWGIRLTYNFARKGGYEWQGRDYRFVYIQEKIGNLGMALLNFVFIGPMQDTLLLLMCLPLYLNTLSPLSQDQYVLGLNRMDILASGLFLTLLLFEVIADDQQFMFQTRKYALLEFVHHDKRQLPKEYRRGFLCHSGLWQYSRHPNFFAEISMWWSIYLFSIAAHIQGQERVDWMNPKLYLNWTMMGAVFLTMLFQGSTWLTEYISTEKYPEYKIYQQSVNRFIPWFPQREKMKTA</sequence>
<keyword evidence="1" id="KW-1133">Transmembrane helix</keyword>
<evidence type="ECO:0000256" key="1">
    <source>
        <dbReference type="SAM" id="Phobius"/>
    </source>
</evidence>
<feature type="transmembrane region" description="Helical" evidence="1">
    <location>
        <begin position="53"/>
        <end position="72"/>
    </location>
</feature>
<reference evidence="2 3" key="1">
    <citation type="submission" date="2020-12" db="EMBL/GenBank/DDBJ databases">
        <title>Metabolic potential, ecology and presence of endohyphal bacteria is reflected in genomic diversity of Mucoromycotina.</title>
        <authorList>
            <person name="Muszewska A."/>
            <person name="Okrasinska A."/>
            <person name="Steczkiewicz K."/>
            <person name="Drgas O."/>
            <person name="Orlowska M."/>
            <person name="Perlinska-Lenart U."/>
            <person name="Aleksandrzak-Piekarczyk T."/>
            <person name="Szatraj K."/>
            <person name="Zielenkiewicz U."/>
            <person name="Pilsyk S."/>
            <person name="Malc E."/>
            <person name="Mieczkowski P."/>
            <person name="Kruszewska J.S."/>
            <person name="Biernat P."/>
            <person name="Pawlowska J."/>
        </authorList>
    </citation>
    <scope>NUCLEOTIDE SEQUENCE [LARGE SCALE GENOMIC DNA]</scope>
    <source>
        <strain evidence="2 3">CBS 142.35</strain>
    </source>
</reference>
<dbReference type="PANTHER" id="PTHR32251">
    <property type="entry name" value="3-OXO-5-ALPHA-STEROID 4-DEHYDROGENASE"/>
    <property type="match status" value="1"/>
</dbReference>
<proteinExistence type="predicted"/>
<evidence type="ECO:0008006" key="4">
    <source>
        <dbReference type="Google" id="ProtNLM"/>
    </source>
</evidence>
<feature type="transmembrane region" description="Helical" evidence="1">
    <location>
        <begin position="201"/>
        <end position="217"/>
    </location>
</feature>
<dbReference type="GO" id="GO:0016020">
    <property type="term" value="C:membrane"/>
    <property type="evidence" value="ECO:0007669"/>
    <property type="project" value="TreeGrafter"/>
</dbReference>
<keyword evidence="1" id="KW-0812">Transmembrane</keyword>